<evidence type="ECO:0000256" key="1">
    <source>
        <dbReference type="ARBA" id="ARBA00023002"/>
    </source>
</evidence>
<organism evidence="3 4">
    <name type="scientific">Candidatus Segetimicrobium genomatis</name>
    <dbReference type="NCBI Taxonomy" id="2569760"/>
    <lineage>
        <taxon>Bacteria</taxon>
        <taxon>Bacillati</taxon>
        <taxon>Candidatus Sysuimicrobiota</taxon>
        <taxon>Candidatus Sysuimicrobiia</taxon>
        <taxon>Candidatus Sysuimicrobiales</taxon>
        <taxon>Candidatus Segetimicrobiaceae</taxon>
        <taxon>Candidatus Segetimicrobium</taxon>
    </lineage>
</organism>
<keyword evidence="1" id="KW-0560">Oxidoreductase</keyword>
<dbReference type="PANTHER" id="PTHR13847:SF287">
    <property type="entry name" value="FAD-DEPENDENT OXIDOREDUCTASE DOMAIN-CONTAINING PROTEIN 1"/>
    <property type="match status" value="1"/>
</dbReference>
<protein>
    <submittedName>
        <fullName evidence="3">FAD-dependent oxidoreductase</fullName>
    </submittedName>
</protein>
<dbReference type="Gene3D" id="3.30.9.10">
    <property type="entry name" value="D-Amino Acid Oxidase, subunit A, domain 2"/>
    <property type="match status" value="1"/>
</dbReference>
<gene>
    <name evidence="3" type="ORF">E6H04_01980</name>
</gene>
<sequence>MTQRVVVVGGGVVGSSVAYFLTSHPRFSGEVTVVERDPTYRTASSALSASAIRQQFSTAINIKISQFGIEFLRNLGAHLTVGDDRPDAGLMEPGYLFLATDAR</sequence>
<feature type="domain" description="FAD dependent oxidoreductase" evidence="2">
    <location>
        <begin position="4"/>
        <end position="102"/>
    </location>
</feature>
<dbReference type="SUPFAM" id="SSF51905">
    <property type="entry name" value="FAD/NAD(P)-binding domain"/>
    <property type="match status" value="1"/>
</dbReference>
<comment type="caution">
    <text evidence="3">The sequence shown here is derived from an EMBL/GenBank/DDBJ whole genome shotgun (WGS) entry which is preliminary data.</text>
</comment>
<dbReference type="GO" id="GO:0016491">
    <property type="term" value="F:oxidoreductase activity"/>
    <property type="evidence" value="ECO:0007669"/>
    <property type="project" value="UniProtKB-KW"/>
</dbReference>
<dbReference type="Proteomes" id="UP000320048">
    <property type="component" value="Unassembled WGS sequence"/>
</dbReference>
<dbReference type="EMBL" id="VBAO01000051">
    <property type="protein sequence ID" value="TMI84018.1"/>
    <property type="molecule type" value="Genomic_DNA"/>
</dbReference>
<proteinExistence type="predicted"/>
<dbReference type="Pfam" id="PF01266">
    <property type="entry name" value="DAO"/>
    <property type="match status" value="1"/>
</dbReference>
<dbReference type="GO" id="GO:0032981">
    <property type="term" value="P:mitochondrial respiratory chain complex I assembly"/>
    <property type="evidence" value="ECO:0007669"/>
    <property type="project" value="TreeGrafter"/>
</dbReference>
<evidence type="ECO:0000259" key="2">
    <source>
        <dbReference type="Pfam" id="PF01266"/>
    </source>
</evidence>
<dbReference type="GO" id="GO:0005737">
    <property type="term" value="C:cytoplasm"/>
    <property type="evidence" value="ECO:0007669"/>
    <property type="project" value="TreeGrafter"/>
</dbReference>
<evidence type="ECO:0000313" key="3">
    <source>
        <dbReference type="EMBL" id="TMI84018.1"/>
    </source>
</evidence>
<dbReference type="InterPro" id="IPR006076">
    <property type="entry name" value="FAD-dep_OxRdtase"/>
</dbReference>
<reference evidence="3 4" key="1">
    <citation type="journal article" date="2019" name="Nat. Microbiol.">
        <title>Mediterranean grassland soil C-N compound turnover is dependent on rainfall and depth, and is mediated by genomically divergent microorganisms.</title>
        <authorList>
            <person name="Diamond S."/>
            <person name="Andeer P.F."/>
            <person name="Li Z."/>
            <person name="Crits-Christoph A."/>
            <person name="Burstein D."/>
            <person name="Anantharaman K."/>
            <person name="Lane K.R."/>
            <person name="Thomas B.C."/>
            <person name="Pan C."/>
            <person name="Northen T.R."/>
            <person name="Banfield J.F."/>
        </authorList>
    </citation>
    <scope>NUCLEOTIDE SEQUENCE [LARGE SCALE GENOMIC DNA]</scope>
    <source>
        <strain evidence="3">NP_7</strain>
    </source>
</reference>
<dbReference type="InterPro" id="IPR036188">
    <property type="entry name" value="FAD/NAD-bd_sf"/>
</dbReference>
<evidence type="ECO:0000313" key="4">
    <source>
        <dbReference type="Proteomes" id="UP000320048"/>
    </source>
</evidence>
<dbReference type="AlphaFoldDB" id="A0A537JKE0"/>
<dbReference type="Gene3D" id="3.50.50.60">
    <property type="entry name" value="FAD/NAD(P)-binding domain"/>
    <property type="match status" value="1"/>
</dbReference>
<dbReference type="PANTHER" id="PTHR13847">
    <property type="entry name" value="SARCOSINE DEHYDROGENASE-RELATED"/>
    <property type="match status" value="1"/>
</dbReference>
<name>A0A537JKE0_9BACT</name>
<accession>A0A537JKE0</accession>
<feature type="non-terminal residue" evidence="3">
    <location>
        <position position="103"/>
    </location>
</feature>